<name>A0A2W2EUV7_9ACTN</name>
<reference evidence="2 3" key="1">
    <citation type="submission" date="2018-01" db="EMBL/GenBank/DDBJ databases">
        <title>Draft genome sequence of Nonomuraea sp. KC333.</title>
        <authorList>
            <person name="Sahin N."/>
            <person name="Saygin H."/>
            <person name="Ay H."/>
        </authorList>
    </citation>
    <scope>NUCLEOTIDE SEQUENCE [LARGE SCALE GENOMIC DNA]</scope>
    <source>
        <strain evidence="2 3">KC333</strain>
    </source>
</reference>
<gene>
    <name evidence="2" type="ORF">C1J01_39545</name>
</gene>
<keyword evidence="1" id="KW-0472">Membrane</keyword>
<accession>A0A2W2EUV7</accession>
<dbReference type="EMBL" id="POUD01000275">
    <property type="protein sequence ID" value="PZG08114.1"/>
    <property type="molecule type" value="Genomic_DNA"/>
</dbReference>
<comment type="caution">
    <text evidence="2">The sequence shown here is derived from an EMBL/GenBank/DDBJ whole genome shotgun (WGS) entry which is preliminary data.</text>
</comment>
<dbReference type="Proteomes" id="UP000249304">
    <property type="component" value="Unassembled WGS sequence"/>
</dbReference>
<feature type="transmembrane region" description="Helical" evidence="1">
    <location>
        <begin position="75"/>
        <end position="92"/>
    </location>
</feature>
<proteinExistence type="predicted"/>
<feature type="transmembrane region" description="Helical" evidence="1">
    <location>
        <begin position="51"/>
        <end position="69"/>
    </location>
</feature>
<keyword evidence="3" id="KW-1185">Reference proteome</keyword>
<evidence type="ECO:0000256" key="1">
    <source>
        <dbReference type="SAM" id="Phobius"/>
    </source>
</evidence>
<sequence>MAQVGAVRPGFGHPLTPVAYVAAALLVGVGFLTVRAAAYLRTEEAGQRLRLGGYLAGALLVACQFSLTADATEPGRVGSLLLYAAAAVMVIWNHRVHPPRPRLLIATGLDPSALRERLAGETDTVAVYRADRVTDELRELEARYRLILVVGAEHDPRAKERVSASGLGREIPDIAEREVEVAGPVRFQRYVGGALARLSVPRSQVSFTSRQKV</sequence>
<keyword evidence="1" id="KW-0812">Transmembrane</keyword>
<evidence type="ECO:0000313" key="2">
    <source>
        <dbReference type="EMBL" id="PZG08114.1"/>
    </source>
</evidence>
<keyword evidence="1" id="KW-1133">Transmembrane helix</keyword>
<protein>
    <submittedName>
        <fullName evidence="2">Uncharacterized protein</fullName>
    </submittedName>
</protein>
<evidence type="ECO:0000313" key="3">
    <source>
        <dbReference type="Proteomes" id="UP000249304"/>
    </source>
</evidence>
<dbReference type="InterPro" id="IPR039261">
    <property type="entry name" value="FNR_nucleotide-bd"/>
</dbReference>
<organism evidence="2 3">
    <name type="scientific">Nonomuraea aridisoli</name>
    <dbReference type="NCBI Taxonomy" id="2070368"/>
    <lineage>
        <taxon>Bacteria</taxon>
        <taxon>Bacillati</taxon>
        <taxon>Actinomycetota</taxon>
        <taxon>Actinomycetes</taxon>
        <taxon>Streptosporangiales</taxon>
        <taxon>Streptosporangiaceae</taxon>
        <taxon>Nonomuraea</taxon>
    </lineage>
</organism>
<dbReference type="SUPFAM" id="SSF52343">
    <property type="entry name" value="Ferredoxin reductase-like, C-terminal NADP-linked domain"/>
    <property type="match status" value="1"/>
</dbReference>
<feature type="transmembrane region" description="Helical" evidence="1">
    <location>
        <begin position="18"/>
        <end position="39"/>
    </location>
</feature>
<dbReference type="AlphaFoldDB" id="A0A2W2EUV7"/>